<dbReference type="GO" id="GO:0016020">
    <property type="term" value="C:membrane"/>
    <property type="evidence" value="ECO:0007669"/>
    <property type="project" value="UniProtKB-SubCell"/>
</dbReference>
<evidence type="ECO:0000313" key="2">
    <source>
        <dbReference type="EMBL" id="KAJ0213831.1"/>
    </source>
</evidence>
<dbReference type="Proteomes" id="UP000235145">
    <property type="component" value="Unassembled WGS sequence"/>
</dbReference>
<dbReference type="EMBL" id="NBSK02000004">
    <property type="protein sequence ID" value="KAJ0213831.1"/>
    <property type="molecule type" value="Genomic_DNA"/>
</dbReference>
<gene>
    <name evidence="2" type="ORF">LSAT_V11C400172000</name>
</gene>
<evidence type="ECO:0000313" key="3">
    <source>
        <dbReference type="Proteomes" id="UP000235145"/>
    </source>
</evidence>
<dbReference type="Gene3D" id="3.80.10.10">
    <property type="entry name" value="Ribonuclease Inhibitor"/>
    <property type="match status" value="1"/>
</dbReference>
<dbReference type="SUPFAM" id="SSF52058">
    <property type="entry name" value="L domain-like"/>
    <property type="match status" value="1"/>
</dbReference>
<name>A0A9R1XI22_LACSA</name>
<sequence length="135" mass="14809">MLIMFDPSSILSCILTFLSTILFFLVTVNALREIAKELGKEDWNFDLNTCDGDPSWNTNVQDPSSQYNNSVVCDCSSVKGQDLAGVLPPSLAKLPNIKIISATANRLTGSIPTFLGNITSLLYLYTFSNFCDDTL</sequence>
<reference evidence="2 3" key="1">
    <citation type="journal article" date="2017" name="Nat. Commun.">
        <title>Genome assembly with in vitro proximity ligation data and whole-genome triplication in lettuce.</title>
        <authorList>
            <person name="Reyes-Chin-Wo S."/>
            <person name="Wang Z."/>
            <person name="Yang X."/>
            <person name="Kozik A."/>
            <person name="Arikit S."/>
            <person name="Song C."/>
            <person name="Xia L."/>
            <person name="Froenicke L."/>
            <person name="Lavelle D.O."/>
            <person name="Truco M.J."/>
            <person name="Xia R."/>
            <person name="Zhu S."/>
            <person name="Xu C."/>
            <person name="Xu H."/>
            <person name="Xu X."/>
            <person name="Cox K."/>
            <person name="Korf I."/>
            <person name="Meyers B.C."/>
            <person name="Michelmore R.W."/>
        </authorList>
    </citation>
    <scope>NUCLEOTIDE SEQUENCE [LARGE SCALE GENOMIC DNA]</scope>
    <source>
        <strain evidence="3">cv. Salinas</strain>
        <tissue evidence="2">Seedlings</tissue>
    </source>
</reference>
<protein>
    <recommendedName>
        <fullName evidence="4">Leucine-rich repeat-containing N-terminal plant-type domain-containing protein</fullName>
    </recommendedName>
</protein>
<evidence type="ECO:0000256" key="1">
    <source>
        <dbReference type="ARBA" id="ARBA00004479"/>
    </source>
</evidence>
<comment type="subcellular location">
    <subcellularLocation>
        <location evidence="1">Membrane</location>
        <topology evidence="1">Single-pass type I membrane protein</topology>
    </subcellularLocation>
</comment>
<organism evidence="2 3">
    <name type="scientific">Lactuca sativa</name>
    <name type="common">Garden lettuce</name>
    <dbReference type="NCBI Taxonomy" id="4236"/>
    <lineage>
        <taxon>Eukaryota</taxon>
        <taxon>Viridiplantae</taxon>
        <taxon>Streptophyta</taxon>
        <taxon>Embryophyta</taxon>
        <taxon>Tracheophyta</taxon>
        <taxon>Spermatophyta</taxon>
        <taxon>Magnoliopsida</taxon>
        <taxon>eudicotyledons</taxon>
        <taxon>Gunneridae</taxon>
        <taxon>Pentapetalae</taxon>
        <taxon>asterids</taxon>
        <taxon>campanulids</taxon>
        <taxon>Asterales</taxon>
        <taxon>Asteraceae</taxon>
        <taxon>Cichorioideae</taxon>
        <taxon>Cichorieae</taxon>
        <taxon>Lactucinae</taxon>
        <taxon>Lactuca</taxon>
    </lineage>
</organism>
<dbReference type="InterPro" id="IPR032675">
    <property type="entry name" value="LRR_dom_sf"/>
</dbReference>
<comment type="caution">
    <text evidence="2">The sequence shown here is derived from an EMBL/GenBank/DDBJ whole genome shotgun (WGS) entry which is preliminary data.</text>
</comment>
<dbReference type="AlphaFoldDB" id="A0A9R1XI22"/>
<evidence type="ECO:0008006" key="4">
    <source>
        <dbReference type="Google" id="ProtNLM"/>
    </source>
</evidence>
<accession>A0A9R1XI22</accession>
<dbReference type="PANTHER" id="PTHR48006">
    <property type="entry name" value="LEUCINE-RICH REPEAT-CONTAINING PROTEIN DDB_G0281931-RELATED"/>
    <property type="match status" value="1"/>
</dbReference>
<proteinExistence type="predicted"/>
<keyword evidence="3" id="KW-1185">Reference proteome</keyword>
<dbReference type="InterPro" id="IPR051824">
    <property type="entry name" value="LRR_Rcpt-Like_S/T_Kinase"/>
</dbReference>
<dbReference type="PANTHER" id="PTHR48006:SF66">
    <property type="entry name" value="PROTEIN KINASE DOMAIN-CONTAINING PROTEIN"/>
    <property type="match status" value="1"/>
</dbReference>